<dbReference type="SUPFAM" id="SSF64167">
    <property type="entry name" value="SurE-like"/>
    <property type="match status" value="1"/>
</dbReference>
<protein>
    <recommendedName>
        <fullName evidence="4">5'-nucleotidase SurE</fullName>
        <ecNumber evidence="4">3.1.3.5</ecNumber>
    </recommendedName>
    <alternativeName>
        <fullName evidence="4">Nucleoside 5'-monophosphate phosphohydrolase</fullName>
    </alternativeName>
</protein>
<dbReference type="AlphaFoldDB" id="W9DNA0"/>
<keyword evidence="7" id="KW-1185">Reference proteome</keyword>
<dbReference type="PANTHER" id="PTHR30457:SF0">
    <property type="entry name" value="PHOSPHATASE, PUTATIVE (AFU_ORTHOLOGUE AFUA_4G01070)-RELATED"/>
    <property type="match status" value="1"/>
</dbReference>
<evidence type="ECO:0000259" key="5">
    <source>
        <dbReference type="Pfam" id="PF01975"/>
    </source>
</evidence>
<dbReference type="InterPro" id="IPR030048">
    <property type="entry name" value="SurE"/>
</dbReference>
<dbReference type="NCBIfam" id="NF001491">
    <property type="entry name" value="PRK00346.2-1"/>
    <property type="match status" value="1"/>
</dbReference>
<comment type="cofactor">
    <cofactor evidence="4">
        <name>a divalent metal cation</name>
        <dbReference type="ChEBI" id="CHEBI:60240"/>
    </cofactor>
    <text evidence="4">Binds 1 divalent metal cation per subunit.</text>
</comment>
<name>W9DNA0_METTI</name>
<dbReference type="HAMAP" id="MF_00060">
    <property type="entry name" value="SurE"/>
    <property type="match status" value="1"/>
</dbReference>
<evidence type="ECO:0000256" key="2">
    <source>
        <dbReference type="ARBA" id="ARBA00022723"/>
    </source>
</evidence>
<comment type="subcellular location">
    <subcellularLocation>
        <location evidence="4">Cytoplasm</location>
    </subcellularLocation>
</comment>
<dbReference type="Pfam" id="PF01975">
    <property type="entry name" value="SurE"/>
    <property type="match status" value="1"/>
</dbReference>
<keyword evidence="2 4" id="KW-0479">Metal-binding</keyword>
<dbReference type="STRING" id="1090322.MettiDRAFT_0908"/>
<comment type="similarity">
    <text evidence="1 4">Belongs to the SurE nucleotidase family.</text>
</comment>
<dbReference type="GO" id="GO:0008253">
    <property type="term" value="F:5'-nucleotidase activity"/>
    <property type="evidence" value="ECO:0007669"/>
    <property type="project" value="UniProtKB-UniRule"/>
</dbReference>
<dbReference type="NCBIfam" id="TIGR00087">
    <property type="entry name" value="surE"/>
    <property type="match status" value="1"/>
</dbReference>
<dbReference type="EC" id="3.1.3.5" evidence="4"/>
<accession>W9DNA0</accession>
<dbReference type="InterPro" id="IPR002828">
    <property type="entry name" value="SurE-like_Pase/nucleotidase"/>
</dbReference>
<reference evidence="6 7" key="1">
    <citation type="submission" date="2013-08" db="EMBL/GenBank/DDBJ databases">
        <authorList>
            <consortium name="DOE Joint Genome Institute"/>
            <person name="Eisen J."/>
            <person name="Huntemann M."/>
            <person name="Han J."/>
            <person name="Chen A."/>
            <person name="Kyrpides N."/>
            <person name="Mavromatis K."/>
            <person name="Markowitz V."/>
            <person name="Palaniappan K."/>
            <person name="Ivanova N."/>
            <person name="Schaumberg A."/>
            <person name="Pati A."/>
            <person name="Liolios K."/>
            <person name="Nordberg H.P."/>
            <person name="Cantor M.N."/>
            <person name="Hua S.X."/>
            <person name="Woyke T."/>
        </authorList>
    </citation>
    <scope>NUCLEOTIDE SEQUENCE [LARGE SCALE GENOMIC DNA]</scope>
    <source>
        <strain evidence="6 7">DSM 2278</strain>
    </source>
</reference>
<comment type="function">
    <text evidence="4">Nucleotidase that shows phosphatase activity on nucleoside 5'-monophosphates.</text>
</comment>
<evidence type="ECO:0000256" key="1">
    <source>
        <dbReference type="ARBA" id="ARBA00011062"/>
    </source>
</evidence>
<dbReference type="PANTHER" id="PTHR30457">
    <property type="entry name" value="5'-NUCLEOTIDASE SURE"/>
    <property type="match status" value="1"/>
</dbReference>
<comment type="catalytic activity">
    <reaction evidence="4">
        <text>a ribonucleoside 5'-phosphate + H2O = a ribonucleoside + phosphate</text>
        <dbReference type="Rhea" id="RHEA:12484"/>
        <dbReference type="ChEBI" id="CHEBI:15377"/>
        <dbReference type="ChEBI" id="CHEBI:18254"/>
        <dbReference type="ChEBI" id="CHEBI:43474"/>
        <dbReference type="ChEBI" id="CHEBI:58043"/>
        <dbReference type="EC" id="3.1.3.5"/>
    </reaction>
</comment>
<dbReference type="GO" id="GO:0046872">
    <property type="term" value="F:metal ion binding"/>
    <property type="evidence" value="ECO:0007669"/>
    <property type="project" value="UniProtKB-UniRule"/>
</dbReference>
<feature type="domain" description="Survival protein SurE-like phosphatase/nucleotidase" evidence="5">
    <location>
        <begin position="24"/>
        <end position="218"/>
    </location>
</feature>
<evidence type="ECO:0000313" key="7">
    <source>
        <dbReference type="Proteomes" id="UP000019483"/>
    </source>
</evidence>
<dbReference type="GO" id="GO:0000166">
    <property type="term" value="F:nucleotide binding"/>
    <property type="evidence" value="ECO:0007669"/>
    <property type="project" value="UniProtKB-KW"/>
</dbReference>
<sequence length="281" mass="30615">MQDCIRALVLRQCQAIDTDMSKKILVTNDDGVYSTGIHAAWKSVSDLGDVTVSAPMTQQSGVGRSISIFEPLRITQTTINGIDVNAVAGTPTDSVILGIFAVMKEMPDLILSGFNIGENISTDTITTSGTIGAALEGASYGIPAIAASIQVMEEGDKFDDNRNFQHDYDVAIKVVNKIAKKVLEHGLPENVDLLNVNIPHHAEDNPDIEITRLARKFFKTDVEERHDPRGRPYYWIAGELIVDEEEGTDVHAIMNNGNVSVTPISLDATSPIDFSEIEHLL</sequence>
<proteinExistence type="inferred from homology"/>
<keyword evidence="4" id="KW-0963">Cytoplasm</keyword>
<dbReference type="Gene3D" id="3.40.1210.10">
    <property type="entry name" value="Survival protein SurE-like phosphatase/nucleotidase"/>
    <property type="match status" value="1"/>
</dbReference>
<evidence type="ECO:0000256" key="4">
    <source>
        <dbReference type="HAMAP-Rule" id="MF_00060"/>
    </source>
</evidence>
<feature type="binding site" evidence="4">
    <location>
        <position position="29"/>
    </location>
    <ligand>
        <name>a divalent metal cation</name>
        <dbReference type="ChEBI" id="CHEBI:60240"/>
    </ligand>
</feature>
<keyword evidence="3 4" id="KW-0378">Hydrolase</keyword>
<evidence type="ECO:0000256" key="3">
    <source>
        <dbReference type="ARBA" id="ARBA00022801"/>
    </source>
</evidence>
<dbReference type="GO" id="GO:0005737">
    <property type="term" value="C:cytoplasm"/>
    <property type="evidence" value="ECO:0007669"/>
    <property type="project" value="UniProtKB-SubCell"/>
</dbReference>
<organism evidence="6 7">
    <name type="scientific">Methanolobus tindarius DSM 2278</name>
    <dbReference type="NCBI Taxonomy" id="1090322"/>
    <lineage>
        <taxon>Archaea</taxon>
        <taxon>Methanobacteriati</taxon>
        <taxon>Methanobacteriota</taxon>
        <taxon>Stenosarchaea group</taxon>
        <taxon>Methanomicrobia</taxon>
        <taxon>Methanosarcinales</taxon>
        <taxon>Methanosarcinaceae</taxon>
        <taxon>Methanolobus</taxon>
    </lineage>
</organism>
<dbReference type="InterPro" id="IPR036523">
    <property type="entry name" value="SurE-like_sf"/>
</dbReference>
<dbReference type="Proteomes" id="UP000019483">
    <property type="component" value="Unassembled WGS sequence"/>
</dbReference>
<evidence type="ECO:0000313" key="6">
    <source>
        <dbReference type="EMBL" id="ETA67484.1"/>
    </source>
</evidence>
<dbReference type="EMBL" id="AZAJ01000001">
    <property type="protein sequence ID" value="ETA67484.1"/>
    <property type="molecule type" value="Genomic_DNA"/>
</dbReference>
<feature type="binding site" evidence="4">
    <location>
        <position position="115"/>
    </location>
    <ligand>
        <name>a divalent metal cation</name>
        <dbReference type="ChEBI" id="CHEBI:60240"/>
    </ligand>
</feature>
<comment type="caution">
    <text evidence="6">The sequence shown here is derived from an EMBL/GenBank/DDBJ whole genome shotgun (WGS) entry which is preliminary data.</text>
</comment>
<gene>
    <name evidence="4" type="primary">surE</name>
    <name evidence="6" type="ORF">MettiDRAFT_0908</name>
</gene>
<feature type="binding site" evidence="4">
    <location>
        <position position="30"/>
    </location>
    <ligand>
        <name>a divalent metal cation</name>
        <dbReference type="ChEBI" id="CHEBI:60240"/>
    </ligand>
</feature>
<keyword evidence="4" id="KW-0547">Nucleotide-binding</keyword>
<feature type="binding site" evidence="4">
    <location>
        <position position="60"/>
    </location>
    <ligand>
        <name>a divalent metal cation</name>
        <dbReference type="ChEBI" id="CHEBI:60240"/>
    </ligand>
</feature>